<dbReference type="Gene3D" id="1.10.510.10">
    <property type="entry name" value="Transferase(Phosphotransferase) domain 1"/>
    <property type="match status" value="1"/>
</dbReference>
<evidence type="ECO:0000259" key="1">
    <source>
        <dbReference type="PROSITE" id="PS50011"/>
    </source>
</evidence>
<dbReference type="Proteomes" id="UP000789396">
    <property type="component" value="Unassembled WGS sequence"/>
</dbReference>
<dbReference type="SUPFAM" id="SSF56112">
    <property type="entry name" value="Protein kinase-like (PK-like)"/>
    <property type="match status" value="1"/>
</dbReference>
<organism evidence="2 3">
    <name type="scientific">Racocetra fulgida</name>
    <dbReference type="NCBI Taxonomy" id="60492"/>
    <lineage>
        <taxon>Eukaryota</taxon>
        <taxon>Fungi</taxon>
        <taxon>Fungi incertae sedis</taxon>
        <taxon>Mucoromycota</taxon>
        <taxon>Glomeromycotina</taxon>
        <taxon>Glomeromycetes</taxon>
        <taxon>Diversisporales</taxon>
        <taxon>Gigasporaceae</taxon>
        <taxon>Racocetra</taxon>
    </lineage>
</organism>
<evidence type="ECO:0000313" key="2">
    <source>
        <dbReference type="EMBL" id="CAG8787721.1"/>
    </source>
</evidence>
<dbReference type="InterPro" id="IPR011009">
    <property type="entry name" value="Kinase-like_dom_sf"/>
</dbReference>
<dbReference type="GO" id="GO:0005524">
    <property type="term" value="F:ATP binding"/>
    <property type="evidence" value="ECO:0007669"/>
    <property type="project" value="InterPro"/>
</dbReference>
<dbReference type="EMBL" id="CAJVPZ010058192">
    <property type="protein sequence ID" value="CAG8787721.1"/>
    <property type="molecule type" value="Genomic_DNA"/>
</dbReference>
<keyword evidence="3" id="KW-1185">Reference proteome</keyword>
<protein>
    <submittedName>
        <fullName evidence="2">13768_t:CDS:1</fullName>
    </submittedName>
</protein>
<feature type="domain" description="Protein kinase" evidence="1">
    <location>
        <begin position="1"/>
        <end position="51"/>
    </location>
</feature>
<reference evidence="2" key="1">
    <citation type="submission" date="2021-06" db="EMBL/GenBank/DDBJ databases">
        <authorList>
            <person name="Kallberg Y."/>
            <person name="Tangrot J."/>
            <person name="Rosling A."/>
        </authorList>
    </citation>
    <scope>NUCLEOTIDE SEQUENCE</scope>
    <source>
        <strain evidence="2">IN212</strain>
    </source>
</reference>
<name>A0A9N9JP62_9GLOM</name>
<dbReference type="OrthoDB" id="10261027at2759"/>
<accession>A0A9N9JP62</accession>
<comment type="caution">
    <text evidence="2">The sequence shown here is derived from an EMBL/GenBank/DDBJ whole genome shotgun (WGS) entry which is preliminary data.</text>
</comment>
<evidence type="ECO:0000313" key="3">
    <source>
        <dbReference type="Proteomes" id="UP000789396"/>
    </source>
</evidence>
<dbReference type="AlphaFoldDB" id="A0A9N9JP62"/>
<feature type="non-terminal residue" evidence="2">
    <location>
        <position position="51"/>
    </location>
</feature>
<dbReference type="InterPro" id="IPR000719">
    <property type="entry name" value="Prot_kinase_dom"/>
</dbReference>
<proteinExistence type="predicted"/>
<gene>
    <name evidence="2" type="ORF">RFULGI_LOCUS16418</name>
</gene>
<dbReference type="InterPro" id="IPR001245">
    <property type="entry name" value="Ser-Thr/Tyr_kinase_cat_dom"/>
</dbReference>
<sequence length="51" mass="5735">MFALQLTAESLCEYLTNYSHQINQTDKLNIAKDVASGLEFLHTNNIVHGDL</sequence>
<dbReference type="PROSITE" id="PS50011">
    <property type="entry name" value="PROTEIN_KINASE_DOM"/>
    <property type="match status" value="1"/>
</dbReference>
<dbReference type="Pfam" id="PF07714">
    <property type="entry name" value="PK_Tyr_Ser-Thr"/>
    <property type="match status" value="1"/>
</dbReference>
<dbReference type="GO" id="GO:0004672">
    <property type="term" value="F:protein kinase activity"/>
    <property type="evidence" value="ECO:0007669"/>
    <property type="project" value="InterPro"/>
</dbReference>